<comment type="caution">
    <text evidence="1">The sequence shown here is derived from an EMBL/GenBank/DDBJ whole genome shotgun (WGS) entry which is preliminary data.</text>
</comment>
<dbReference type="RefSeq" id="WP_347704574.1">
    <property type="nucleotide sequence ID" value="NZ_JBDPZD010000002.1"/>
</dbReference>
<accession>A0ABV0G205</accession>
<proteinExistence type="predicted"/>
<dbReference type="Proteomes" id="UP001495147">
    <property type="component" value="Unassembled WGS sequence"/>
</dbReference>
<evidence type="ECO:0000313" key="2">
    <source>
        <dbReference type="Proteomes" id="UP001495147"/>
    </source>
</evidence>
<gene>
    <name evidence="1" type="ORF">ABDJ85_09795</name>
</gene>
<evidence type="ECO:0000313" key="1">
    <source>
        <dbReference type="EMBL" id="MEO3691762.1"/>
    </source>
</evidence>
<dbReference type="EMBL" id="JBDPZD010000002">
    <property type="protein sequence ID" value="MEO3691762.1"/>
    <property type="molecule type" value="Genomic_DNA"/>
</dbReference>
<name>A0ABV0G205_9BURK</name>
<sequence>MNPHDLTRLSVALEYVDLGAGLYLGGGSDYAARLLAAAAEQLLGDLVKLVEGPQAVENAQELLERVARAYQAKARSPRAAAPRGMDTQGRPDALRAETEAYLRACWFMLEAMGLSSLAPSALSEAVETTTVFSSQVEPFC</sequence>
<reference evidence="1 2" key="1">
    <citation type="submission" date="2024-05" db="EMBL/GenBank/DDBJ databases">
        <title>Roseateles sp. DJS-2-20 16S ribosomal RNA gene Genome sequencing and assembly.</title>
        <authorList>
            <person name="Woo H."/>
        </authorList>
    </citation>
    <scope>NUCLEOTIDE SEQUENCE [LARGE SCALE GENOMIC DNA]</scope>
    <source>
        <strain evidence="1 2">DJS-2-20</strain>
    </source>
</reference>
<organism evidence="1 2">
    <name type="scientific">Roseateles paludis</name>
    <dbReference type="NCBI Taxonomy" id="3145238"/>
    <lineage>
        <taxon>Bacteria</taxon>
        <taxon>Pseudomonadati</taxon>
        <taxon>Pseudomonadota</taxon>
        <taxon>Betaproteobacteria</taxon>
        <taxon>Burkholderiales</taxon>
        <taxon>Sphaerotilaceae</taxon>
        <taxon>Roseateles</taxon>
    </lineage>
</organism>
<protein>
    <submittedName>
        <fullName evidence="1">Uncharacterized protein</fullName>
    </submittedName>
</protein>
<keyword evidence="2" id="KW-1185">Reference proteome</keyword>